<protein>
    <submittedName>
        <fullName evidence="1">Uncharacterized protein</fullName>
    </submittedName>
</protein>
<keyword evidence="2" id="KW-1185">Reference proteome</keyword>
<organism evidence="1 2">
    <name type="scientific">Lithocarpus litseifolius</name>
    <dbReference type="NCBI Taxonomy" id="425828"/>
    <lineage>
        <taxon>Eukaryota</taxon>
        <taxon>Viridiplantae</taxon>
        <taxon>Streptophyta</taxon>
        <taxon>Embryophyta</taxon>
        <taxon>Tracheophyta</taxon>
        <taxon>Spermatophyta</taxon>
        <taxon>Magnoliopsida</taxon>
        <taxon>eudicotyledons</taxon>
        <taxon>Gunneridae</taxon>
        <taxon>Pentapetalae</taxon>
        <taxon>rosids</taxon>
        <taxon>fabids</taxon>
        <taxon>Fagales</taxon>
        <taxon>Fagaceae</taxon>
        <taxon>Lithocarpus</taxon>
    </lineage>
</organism>
<reference evidence="1 2" key="1">
    <citation type="submission" date="2024-01" db="EMBL/GenBank/DDBJ databases">
        <title>A telomere-to-telomere, gap-free genome of sweet tea (Lithocarpus litseifolius).</title>
        <authorList>
            <person name="Zhou J."/>
        </authorList>
    </citation>
    <scope>NUCLEOTIDE SEQUENCE [LARGE SCALE GENOMIC DNA]</scope>
    <source>
        <strain evidence="1">Zhou-2022a</strain>
        <tissue evidence="1">Leaf</tissue>
    </source>
</reference>
<gene>
    <name evidence="1" type="ORF">SO802_032387</name>
</gene>
<evidence type="ECO:0000313" key="1">
    <source>
        <dbReference type="EMBL" id="KAK9987436.1"/>
    </source>
</evidence>
<dbReference type="EMBL" id="JAZDWU010000011">
    <property type="protein sequence ID" value="KAK9987436.1"/>
    <property type="molecule type" value="Genomic_DNA"/>
</dbReference>
<name>A0AAW2BN05_9ROSI</name>
<dbReference type="AlphaFoldDB" id="A0AAW2BN05"/>
<dbReference type="Proteomes" id="UP001459277">
    <property type="component" value="Unassembled WGS sequence"/>
</dbReference>
<evidence type="ECO:0000313" key="2">
    <source>
        <dbReference type="Proteomes" id="UP001459277"/>
    </source>
</evidence>
<sequence>MGVLGMKWSLSGFGVLKLLSSHLQTNAAFMTLEPALMFDVVRRDWESYGSKRRNGVSEGPTGVEKYGPSLILNLNLQDGVDGEVSWKRGPTD</sequence>
<accession>A0AAW2BN05</accession>
<proteinExistence type="predicted"/>
<comment type="caution">
    <text evidence="1">The sequence shown here is derived from an EMBL/GenBank/DDBJ whole genome shotgun (WGS) entry which is preliminary data.</text>
</comment>